<name>A0A0F9MM98_9ZZZZ</name>
<accession>A0A0F9MM98</accession>
<dbReference type="AlphaFoldDB" id="A0A0F9MM98"/>
<protein>
    <submittedName>
        <fullName evidence="1">Uncharacterized protein</fullName>
    </submittedName>
</protein>
<reference evidence="1" key="1">
    <citation type="journal article" date="2015" name="Nature">
        <title>Complex archaea that bridge the gap between prokaryotes and eukaryotes.</title>
        <authorList>
            <person name="Spang A."/>
            <person name="Saw J.H."/>
            <person name="Jorgensen S.L."/>
            <person name="Zaremba-Niedzwiedzka K."/>
            <person name="Martijn J."/>
            <person name="Lind A.E."/>
            <person name="van Eijk R."/>
            <person name="Schleper C."/>
            <person name="Guy L."/>
            <person name="Ettema T.J."/>
        </authorList>
    </citation>
    <scope>NUCLEOTIDE SEQUENCE</scope>
</reference>
<organism evidence="1">
    <name type="scientific">marine sediment metagenome</name>
    <dbReference type="NCBI Taxonomy" id="412755"/>
    <lineage>
        <taxon>unclassified sequences</taxon>
        <taxon>metagenomes</taxon>
        <taxon>ecological metagenomes</taxon>
    </lineage>
</organism>
<gene>
    <name evidence="1" type="ORF">LCGC14_1442070</name>
</gene>
<evidence type="ECO:0000313" key="1">
    <source>
        <dbReference type="EMBL" id="KKM70302.1"/>
    </source>
</evidence>
<dbReference type="EMBL" id="LAZR01009842">
    <property type="protein sequence ID" value="KKM70302.1"/>
    <property type="molecule type" value="Genomic_DNA"/>
</dbReference>
<sequence length="187" mass="20197">MIEQLDSENANFDIKTAFIAVLTHTPSTVEAMQVQVALFLGDGADDLDGTGGAFKIKVNIGSQESHEISYTVTATDVRTVLWTPPFPVKANTAVVVYVLSPNAADVDVDVTAYLYDTDPLGVTPNLDILTTIATTMRGVLIQTWRRFFKKSTLTATQLKTYEDDGVSVVSTQVVEDDDTTETQGAAT</sequence>
<proteinExistence type="predicted"/>
<comment type="caution">
    <text evidence="1">The sequence shown here is derived from an EMBL/GenBank/DDBJ whole genome shotgun (WGS) entry which is preliminary data.</text>
</comment>